<protein>
    <submittedName>
        <fullName evidence="2">Uncharacterized protein</fullName>
    </submittedName>
</protein>
<sequence>MHKSCKCLWNLSRSSEVDKIGFFPATLRRSRTASHTTLSDPEEDENVRINRIQLNADSESERGEEETVPLAIGERRVNE</sequence>
<proteinExistence type="predicted"/>
<dbReference type="EMBL" id="GEVM01011480">
    <property type="protein sequence ID" value="JAU94458.1"/>
    <property type="molecule type" value="Transcribed_RNA"/>
</dbReference>
<feature type="region of interest" description="Disordered" evidence="1">
    <location>
        <begin position="56"/>
        <end position="79"/>
    </location>
</feature>
<gene>
    <name evidence="2" type="ORF">MP_TR7861_c3_g1_i1_g.22528</name>
</gene>
<dbReference type="AlphaFoldDB" id="A0A1J3JPN2"/>
<reference evidence="2" key="1">
    <citation type="submission" date="2016-07" db="EMBL/GenBank/DDBJ databases">
        <title>De novo transcriptome assembly of four accessions of the metal hyperaccumulator plant Noccaea caerulescens.</title>
        <authorList>
            <person name="Blande D."/>
            <person name="Halimaa P."/>
            <person name="Tervahauta A.I."/>
            <person name="Aarts M.G."/>
            <person name="Karenlampi S.O."/>
        </authorList>
    </citation>
    <scope>NUCLEOTIDE SEQUENCE</scope>
</reference>
<evidence type="ECO:0000313" key="2">
    <source>
        <dbReference type="EMBL" id="JAU94458.1"/>
    </source>
</evidence>
<evidence type="ECO:0000256" key="1">
    <source>
        <dbReference type="SAM" id="MobiDB-lite"/>
    </source>
</evidence>
<name>A0A1J3JPN2_NOCCA</name>
<organism evidence="2">
    <name type="scientific">Noccaea caerulescens</name>
    <name type="common">Alpine penny-cress</name>
    <name type="synonym">Thlaspi caerulescens</name>
    <dbReference type="NCBI Taxonomy" id="107243"/>
    <lineage>
        <taxon>Eukaryota</taxon>
        <taxon>Viridiplantae</taxon>
        <taxon>Streptophyta</taxon>
        <taxon>Embryophyta</taxon>
        <taxon>Tracheophyta</taxon>
        <taxon>Spermatophyta</taxon>
        <taxon>Magnoliopsida</taxon>
        <taxon>eudicotyledons</taxon>
        <taxon>Gunneridae</taxon>
        <taxon>Pentapetalae</taxon>
        <taxon>rosids</taxon>
        <taxon>malvids</taxon>
        <taxon>Brassicales</taxon>
        <taxon>Brassicaceae</taxon>
        <taxon>Coluteocarpeae</taxon>
        <taxon>Noccaea</taxon>
    </lineage>
</organism>
<accession>A0A1J3JPN2</accession>